<dbReference type="Pfam" id="PF00002">
    <property type="entry name" value="7tm_2"/>
    <property type="match status" value="1"/>
</dbReference>
<name>A0A8S3YPW8_9EUPU</name>
<dbReference type="InterPro" id="IPR050332">
    <property type="entry name" value="GPCR_2"/>
</dbReference>
<dbReference type="GO" id="GO:0017046">
    <property type="term" value="F:peptide hormone binding"/>
    <property type="evidence" value="ECO:0007669"/>
    <property type="project" value="TreeGrafter"/>
</dbReference>
<feature type="transmembrane region" description="Helical" evidence="6">
    <location>
        <begin position="217"/>
        <end position="240"/>
    </location>
</feature>
<dbReference type="InterPro" id="IPR017981">
    <property type="entry name" value="GPCR_2-like_7TM"/>
</dbReference>
<feature type="transmembrane region" description="Helical" evidence="6">
    <location>
        <begin position="62"/>
        <end position="87"/>
    </location>
</feature>
<evidence type="ECO:0000256" key="2">
    <source>
        <dbReference type="ARBA" id="ARBA00022692"/>
    </source>
</evidence>
<evidence type="ECO:0000259" key="7">
    <source>
        <dbReference type="PROSITE" id="PS50261"/>
    </source>
</evidence>
<protein>
    <recommendedName>
        <fullName evidence="7">G-protein coupled receptors family 2 profile 2 domain-containing protein</fullName>
    </recommendedName>
</protein>
<sequence length="359" mass="41598">RLHCKSITLHINLFLAFILRASISFMKDRLLVNGLGLPQDVKHNGGGLEFILEGTHWECRTLFVMLMFAISASQTWMLMEGLYLYLLIHKTMATERLGVNPYVIVGWALPWTFLIPWIVVKSNFENTYCWNMQEDPAYFWILKGPWTAIVFINFFFFLDIIRVLMTRVRDSQRHAGRSQYRKFGKFILVLIPLFGIMYIVLNVAFPSEVQGRGYNVIYLYVEMGYNSFQGFILALLFCFLNEDVHTEIRRSWQRHKFRRQNSNIFRSSRPQSSWHRTSKSSGISQTANQNGFNTSSQKRSQDPQNKPLAKSLSMYSTFVSNGAALVNCEGSRVVSQTQLANSSYRNSFTDIGTKQMTFL</sequence>
<feature type="compositionally biased region" description="Polar residues" evidence="5">
    <location>
        <begin position="266"/>
        <end position="304"/>
    </location>
</feature>
<feature type="region of interest" description="Disordered" evidence="5">
    <location>
        <begin position="266"/>
        <end position="307"/>
    </location>
</feature>
<reference evidence="8" key="1">
    <citation type="submission" date="2021-04" db="EMBL/GenBank/DDBJ databases">
        <authorList>
            <consortium name="Molecular Ecology Group"/>
        </authorList>
    </citation>
    <scope>NUCLEOTIDE SEQUENCE</scope>
</reference>
<dbReference type="GO" id="GO:0007188">
    <property type="term" value="P:adenylate cyclase-modulating G protein-coupled receptor signaling pathway"/>
    <property type="evidence" value="ECO:0007669"/>
    <property type="project" value="TreeGrafter"/>
</dbReference>
<evidence type="ECO:0000313" key="8">
    <source>
        <dbReference type="EMBL" id="CAG5116980.1"/>
    </source>
</evidence>
<feature type="non-terminal residue" evidence="8">
    <location>
        <position position="359"/>
    </location>
</feature>
<dbReference type="Proteomes" id="UP000678393">
    <property type="component" value="Unassembled WGS sequence"/>
</dbReference>
<dbReference type="PROSITE" id="PS50261">
    <property type="entry name" value="G_PROTEIN_RECEP_F2_4"/>
    <property type="match status" value="1"/>
</dbReference>
<proteinExistence type="predicted"/>
<comment type="subcellular location">
    <subcellularLocation>
        <location evidence="1">Membrane</location>
        <topology evidence="1">Multi-pass membrane protein</topology>
    </subcellularLocation>
</comment>
<keyword evidence="4 6" id="KW-0472">Membrane</keyword>
<feature type="transmembrane region" description="Helical" evidence="6">
    <location>
        <begin position="186"/>
        <end position="205"/>
    </location>
</feature>
<dbReference type="AlphaFoldDB" id="A0A8S3YPW8"/>
<dbReference type="PANTHER" id="PTHR45620:SF1">
    <property type="entry name" value="G-PROTEIN COUPLED RECEPTORS FAMILY 2 PROFILE 2 DOMAIN-CONTAINING PROTEIN"/>
    <property type="match status" value="1"/>
</dbReference>
<feature type="transmembrane region" description="Helical" evidence="6">
    <location>
        <begin position="99"/>
        <end position="120"/>
    </location>
</feature>
<evidence type="ECO:0000256" key="3">
    <source>
        <dbReference type="ARBA" id="ARBA00022989"/>
    </source>
</evidence>
<dbReference type="PANTHER" id="PTHR45620">
    <property type="entry name" value="PDF RECEPTOR-LIKE PROTEIN-RELATED"/>
    <property type="match status" value="1"/>
</dbReference>
<dbReference type="EMBL" id="CAJHNH020000329">
    <property type="protein sequence ID" value="CAG5116980.1"/>
    <property type="molecule type" value="Genomic_DNA"/>
</dbReference>
<dbReference type="InterPro" id="IPR000832">
    <property type="entry name" value="GPCR_2_secretin-like"/>
</dbReference>
<feature type="transmembrane region" description="Helical" evidence="6">
    <location>
        <begin position="7"/>
        <end position="26"/>
    </location>
</feature>
<evidence type="ECO:0000256" key="4">
    <source>
        <dbReference type="ARBA" id="ARBA00023136"/>
    </source>
</evidence>
<dbReference type="SUPFAM" id="SSF81321">
    <property type="entry name" value="Family A G protein-coupled receptor-like"/>
    <property type="match status" value="1"/>
</dbReference>
<feature type="transmembrane region" description="Helical" evidence="6">
    <location>
        <begin position="140"/>
        <end position="165"/>
    </location>
</feature>
<dbReference type="GO" id="GO:0007166">
    <property type="term" value="P:cell surface receptor signaling pathway"/>
    <property type="evidence" value="ECO:0007669"/>
    <property type="project" value="InterPro"/>
</dbReference>
<evidence type="ECO:0000313" key="9">
    <source>
        <dbReference type="Proteomes" id="UP000678393"/>
    </source>
</evidence>
<dbReference type="PRINTS" id="PR00249">
    <property type="entry name" value="GPCRSECRETIN"/>
</dbReference>
<accession>A0A8S3YPW8</accession>
<keyword evidence="2 6" id="KW-0812">Transmembrane</keyword>
<dbReference type="GO" id="GO:0005886">
    <property type="term" value="C:plasma membrane"/>
    <property type="evidence" value="ECO:0007669"/>
    <property type="project" value="TreeGrafter"/>
</dbReference>
<evidence type="ECO:0000256" key="5">
    <source>
        <dbReference type="SAM" id="MobiDB-lite"/>
    </source>
</evidence>
<organism evidence="8 9">
    <name type="scientific">Candidula unifasciata</name>
    <dbReference type="NCBI Taxonomy" id="100452"/>
    <lineage>
        <taxon>Eukaryota</taxon>
        <taxon>Metazoa</taxon>
        <taxon>Spiralia</taxon>
        <taxon>Lophotrochozoa</taxon>
        <taxon>Mollusca</taxon>
        <taxon>Gastropoda</taxon>
        <taxon>Heterobranchia</taxon>
        <taxon>Euthyneura</taxon>
        <taxon>Panpulmonata</taxon>
        <taxon>Eupulmonata</taxon>
        <taxon>Stylommatophora</taxon>
        <taxon>Helicina</taxon>
        <taxon>Helicoidea</taxon>
        <taxon>Geomitridae</taxon>
        <taxon>Candidula</taxon>
    </lineage>
</organism>
<keyword evidence="9" id="KW-1185">Reference proteome</keyword>
<feature type="domain" description="G-protein coupled receptors family 2 profile 2" evidence="7">
    <location>
        <begin position="1"/>
        <end position="241"/>
    </location>
</feature>
<gene>
    <name evidence="8" type="ORF">CUNI_LOCUS2538</name>
</gene>
<evidence type="ECO:0000256" key="1">
    <source>
        <dbReference type="ARBA" id="ARBA00004141"/>
    </source>
</evidence>
<evidence type="ECO:0000256" key="6">
    <source>
        <dbReference type="SAM" id="Phobius"/>
    </source>
</evidence>
<dbReference type="Gene3D" id="1.20.1070.10">
    <property type="entry name" value="Rhodopsin 7-helix transmembrane proteins"/>
    <property type="match status" value="1"/>
</dbReference>
<dbReference type="PROSITE" id="PS00650">
    <property type="entry name" value="G_PROTEIN_RECEP_F2_2"/>
    <property type="match status" value="1"/>
</dbReference>
<keyword evidence="3 6" id="KW-1133">Transmembrane helix</keyword>
<dbReference type="GO" id="GO:0008528">
    <property type="term" value="F:G protein-coupled peptide receptor activity"/>
    <property type="evidence" value="ECO:0007669"/>
    <property type="project" value="TreeGrafter"/>
</dbReference>
<dbReference type="InterPro" id="IPR017983">
    <property type="entry name" value="GPCR_2_secretin-like_CS"/>
</dbReference>
<comment type="caution">
    <text evidence="8">The sequence shown here is derived from an EMBL/GenBank/DDBJ whole genome shotgun (WGS) entry which is preliminary data.</text>
</comment>
<dbReference type="OrthoDB" id="16753at2759"/>